<dbReference type="AlphaFoldDB" id="A0AAN8FXU0"/>
<name>A0AAN8FXU0_TRICO</name>
<feature type="region of interest" description="Disordered" evidence="1">
    <location>
        <begin position="32"/>
        <end position="66"/>
    </location>
</feature>
<evidence type="ECO:0000313" key="3">
    <source>
        <dbReference type="Proteomes" id="UP001331761"/>
    </source>
</evidence>
<proteinExistence type="predicted"/>
<evidence type="ECO:0000313" key="2">
    <source>
        <dbReference type="EMBL" id="KAK5982895.1"/>
    </source>
</evidence>
<dbReference type="EMBL" id="WIXE01004611">
    <property type="protein sequence ID" value="KAK5982895.1"/>
    <property type="molecule type" value="Genomic_DNA"/>
</dbReference>
<organism evidence="2 3">
    <name type="scientific">Trichostrongylus colubriformis</name>
    <name type="common">Black scour worm</name>
    <dbReference type="NCBI Taxonomy" id="6319"/>
    <lineage>
        <taxon>Eukaryota</taxon>
        <taxon>Metazoa</taxon>
        <taxon>Ecdysozoa</taxon>
        <taxon>Nematoda</taxon>
        <taxon>Chromadorea</taxon>
        <taxon>Rhabditida</taxon>
        <taxon>Rhabditina</taxon>
        <taxon>Rhabditomorpha</taxon>
        <taxon>Strongyloidea</taxon>
        <taxon>Trichostrongylidae</taxon>
        <taxon>Trichostrongylus</taxon>
    </lineage>
</organism>
<feature type="compositionally biased region" description="Basic and acidic residues" evidence="1">
    <location>
        <begin position="40"/>
        <end position="57"/>
    </location>
</feature>
<gene>
    <name evidence="2" type="ORF">GCK32_014976</name>
</gene>
<comment type="caution">
    <text evidence="2">The sequence shown here is derived from an EMBL/GenBank/DDBJ whole genome shotgun (WGS) entry which is preliminary data.</text>
</comment>
<evidence type="ECO:0000256" key="1">
    <source>
        <dbReference type="SAM" id="MobiDB-lite"/>
    </source>
</evidence>
<dbReference type="Proteomes" id="UP001331761">
    <property type="component" value="Unassembled WGS sequence"/>
</dbReference>
<accession>A0AAN8FXU0</accession>
<protein>
    <submittedName>
        <fullName evidence="2">Uncharacterized protein</fullName>
    </submittedName>
</protein>
<keyword evidence="3" id="KW-1185">Reference proteome</keyword>
<sequence>MVAFLKVSTICSGEAGPFDNFEAFDLEDIDRDASSGEAKAPSRKEGGSRSKQSRSEENIGEFFPES</sequence>
<reference evidence="2 3" key="1">
    <citation type="submission" date="2019-10" db="EMBL/GenBank/DDBJ databases">
        <title>Assembly and Annotation for the nematode Trichostrongylus colubriformis.</title>
        <authorList>
            <person name="Martin J."/>
        </authorList>
    </citation>
    <scope>NUCLEOTIDE SEQUENCE [LARGE SCALE GENOMIC DNA]</scope>
    <source>
        <strain evidence="2">G859</strain>
        <tissue evidence="2">Whole worm</tissue>
    </source>
</reference>